<proteinExistence type="predicted"/>
<protein>
    <recommendedName>
        <fullName evidence="3">C3H1-type domain-containing protein</fullName>
    </recommendedName>
</protein>
<feature type="region of interest" description="Disordered" evidence="2">
    <location>
        <begin position="1"/>
        <end position="56"/>
    </location>
</feature>
<feature type="compositionally biased region" description="Polar residues" evidence="2">
    <location>
        <begin position="364"/>
        <end position="373"/>
    </location>
</feature>
<reference evidence="4 5" key="1">
    <citation type="journal article" date="2019" name="Sci. Rep.">
        <title>Nanopore sequencing improves the draft genome of the human pathogenic amoeba Naegleria fowleri.</title>
        <authorList>
            <person name="Liechti N."/>
            <person name="Schurch N."/>
            <person name="Bruggmann R."/>
            <person name="Wittwer M."/>
        </authorList>
    </citation>
    <scope>NUCLEOTIDE SEQUENCE [LARGE SCALE GENOMIC DNA]</scope>
    <source>
        <strain evidence="4 5">ATCC 30894</strain>
    </source>
</reference>
<keyword evidence="1" id="KW-0863">Zinc-finger</keyword>
<feature type="compositionally biased region" description="Polar residues" evidence="2">
    <location>
        <begin position="31"/>
        <end position="49"/>
    </location>
</feature>
<feature type="compositionally biased region" description="Low complexity" evidence="2">
    <location>
        <begin position="543"/>
        <end position="552"/>
    </location>
</feature>
<dbReference type="OMA" id="ANITPIG"/>
<feature type="region of interest" description="Disordered" evidence="2">
    <location>
        <begin position="337"/>
        <end position="388"/>
    </location>
</feature>
<evidence type="ECO:0000259" key="3">
    <source>
        <dbReference type="PROSITE" id="PS50103"/>
    </source>
</evidence>
<feature type="compositionally biased region" description="Low complexity" evidence="2">
    <location>
        <begin position="1"/>
        <end position="22"/>
    </location>
</feature>
<feature type="compositionally biased region" description="Low complexity" evidence="2">
    <location>
        <begin position="735"/>
        <end position="747"/>
    </location>
</feature>
<feature type="compositionally biased region" description="Low complexity" evidence="2">
    <location>
        <begin position="819"/>
        <end position="828"/>
    </location>
</feature>
<dbReference type="PROSITE" id="PS50103">
    <property type="entry name" value="ZF_C3H1"/>
    <property type="match status" value="2"/>
</dbReference>
<feature type="compositionally biased region" description="Basic residues" evidence="2">
    <location>
        <begin position="748"/>
        <end position="758"/>
    </location>
</feature>
<feature type="zinc finger region" description="C3H1-type" evidence="1">
    <location>
        <begin position="832"/>
        <end position="860"/>
    </location>
</feature>
<name>A0A6A5C4Z3_NAEFO</name>
<dbReference type="OrthoDB" id="10465601at2759"/>
<dbReference type="AlphaFoldDB" id="A0A6A5C4Z3"/>
<feature type="compositionally biased region" description="Polar residues" evidence="2">
    <location>
        <begin position="709"/>
        <end position="719"/>
    </location>
</feature>
<evidence type="ECO:0000256" key="1">
    <source>
        <dbReference type="PROSITE-ProRule" id="PRU00723"/>
    </source>
</evidence>
<feature type="compositionally biased region" description="Polar residues" evidence="2">
    <location>
        <begin position="516"/>
        <end position="537"/>
    </location>
</feature>
<keyword evidence="1" id="KW-0479">Metal-binding</keyword>
<feature type="compositionally biased region" description="Low complexity" evidence="2">
    <location>
        <begin position="226"/>
        <end position="264"/>
    </location>
</feature>
<feature type="compositionally biased region" description="Low complexity" evidence="2">
    <location>
        <begin position="71"/>
        <end position="95"/>
    </location>
</feature>
<dbReference type="GO" id="GO:0008270">
    <property type="term" value="F:zinc ion binding"/>
    <property type="evidence" value="ECO:0007669"/>
    <property type="project" value="UniProtKB-KW"/>
</dbReference>
<dbReference type="GeneID" id="68118938"/>
<feature type="compositionally biased region" description="Basic and acidic residues" evidence="2">
    <location>
        <begin position="614"/>
        <end position="623"/>
    </location>
</feature>
<feature type="domain" description="C3H1-type" evidence="3">
    <location>
        <begin position="832"/>
        <end position="860"/>
    </location>
</feature>
<dbReference type="SMART" id="SM00356">
    <property type="entry name" value="ZnF_C3H1"/>
    <property type="match status" value="2"/>
</dbReference>
<feature type="compositionally biased region" description="Polar residues" evidence="2">
    <location>
        <begin position="760"/>
        <end position="776"/>
    </location>
</feature>
<feature type="compositionally biased region" description="Polar residues" evidence="2">
    <location>
        <begin position="797"/>
        <end position="806"/>
    </location>
</feature>
<accession>A0A6A5C4Z3</accession>
<dbReference type="VEuPathDB" id="AmoebaDB:FDP41_011723"/>
<feature type="region of interest" description="Disordered" evidence="2">
    <location>
        <begin position="1038"/>
        <end position="1064"/>
    </location>
</feature>
<gene>
    <name evidence="4" type="ORF">FDP41_011723</name>
</gene>
<comment type="caution">
    <text evidence="4">The sequence shown here is derived from an EMBL/GenBank/DDBJ whole genome shotgun (WGS) entry which is preliminary data.</text>
</comment>
<evidence type="ECO:0000313" key="5">
    <source>
        <dbReference type="Proteomes" id="UP000444721"/>
    </source>
</evidence>
<feature type="region of interest" description="Disordered" evidence="2">
    <location>
        <begin position="69"/>
        <end position="95"/>
    </location>
</feature>
<feature type="region of interest" description="Disordered" evidence="2">
    <location>
        <begin position="588"/>
        <end position="644"/>
    </location>
</feature>
<dbReference type="VEuPathDB" id="AmoebaDB:NfTy_021170"/>
<dbReference type="EMBL" id="VFQX01000012">
    <property type="protein sequence ID" value="KAF0981862.1"/>
    <property type="molecule type" value="Genomic_DNA"/>
</dbReference>
<organism evidence="4 5">
    <name type="scientific">Naegleria fowleri</name>
    <name type="common">Brain eating amoeba</name>
    <dbReference type="NCBI Taxonomy" id="5763"/>
    <lineage>
        <taxon>Eukaryota</taxon>
        <taxon>Discoba</taxon>
        <taxon>Heterolobosea</taxon>
        <taxon>Tetramitia</taxon>
        <taxon>Eutetramitia</taxon>
        <taxon>Vahlkampfiidae</taxon>
        <taxon>Naegleria</taxon>
    </lineage>
</organism>
<feature type="compositionally biased region" description="Basic and acidic residues" evidence="2">
    <location>
        <begin position="777"/>
        <end position="796"/>
    </location>
</feature>
<feature type="region of interest" description="Disordered" evidence="2">
    <location>
        <begin position="661"/>
        <end position="834"/>
    </location>
</feature>
<dbReference type="Gene3D" id="3.30.1370.210">
    <property type="match status" value="1"/>
</dbReference>
<feature type="zinc finger region" description="C3H1-type" evidence="1">
    <location>
        <begin position="896"/>
        <end position="924"/>
    </location>
</feature>
<feature type="region of interest" description="Disordered" evidence="2">
    <location>
        <begin position="516"/>
        <end position="552"/>
    </location>
</feature>
<dbReference type="VEuPathDB" id="AmoebaDB:NF0040830"/>
<feature type="compositionally biased region" description="Polar residues" evidence="2">
    <location>
        <begin position="663"/>
        <end position="679"/>
    </location>
</feature>
<dbReference type="RefSeq" id="XP_044566575.1">
    <property type="nucleotide sequence ID" value="XM_044702164.1"/>
</dbReference>
<feature type="compositionally biased region" description="Low complexity" evidence="2">
    <location>
        <begin position="337"/>
        <end position="363"/>
    </location>
</feature>
<feature type="region of interest" description="Disordered" evidence="2">
    <location>
        <begin position="226"/>
        <end position="277"/>
    </location>
</feature>
<dbReference type="InterPro" id="IPR000571">
    <property type="entry name" value="Znf_CCCH"/>
</dbReference>
<sequence length="1176" mass="129863">MFQHSTPTQHITTTTSTNSGSTFNPLIGPPNHTSNQQGLLRGSSNSIPKQQHQMHHQHTMLLLGQEDEDNSLFSSHSGSSSHQLFNRSNSSTISSSVGNSNFHNISNSNNKSTFGLTPLIGGGINTTAGGSHQHGSFNNFHSSSFSTRIQNNNNLFSSTPSQTELVKGFPMNQQGTNRAPGSSLNMNPLMQHTIITETSTTGNIQEGGLNSSVNSMNSWGSGSPFYSPFSTQQPSSSSEFFPNTTAQNPFQSSTSSNFQQQHSSIFPSGVTTRNSKSSNVASSRLSYLTSTLSLADDDDDKFMGTANPLYEDSVQQSQQYLGRNIVSSSSSTLFSTSVLSNQNTTPSHGVSPSPSSISERTSPGNSISYSNENTTTPSPPPPQFLSSTPEYHNRVMGSSTTIIGNGNVSQKSFNNAGGQMNFLPTSSAFPPNAFHQQTMFGNFQNVMFVNVMPPQTNLGPQIMPNIGISPYVVTNQPMGFVPMNGNSGFLNTSHQPSQLLNGNQQVAQISSVESISKPLQQPNNSENSYSLSQQPSVTPGVVPPQQNSQNQNINVSKISPISSADEIAKQKNEMKNIEETKNVVTTKQTRAPISNSNKEEKMPPKSAAKKQKNKIIEIPEKTATRQSTTDTTKDTEKTEQEKLDEELARKLQREFEMEYLRSLDTSSNSNRNKGSFVSTSKKKKGSELSADTTTEDKKTTATSSASSSNFFSVLESSPPTDALEVNHNNSKTSKKSTTQPQQASTSKTSKKSKKKKKSTVNEAVTNTGVDATTNSHANEDSKIQETAENSAHKEDASNPTPSSPESTIEKPQTETTQAVVTTNSSTKKTNTEDYNKPCKDHFKGKCKFGSGICPYSHDRSFYIKYQQEHPDEFPPLPQTKSKKKDTSQEVVELVPQKKIEVCVKHSSVQPCPNGKNCKYLHFSDISQHDLYRKCCTGHSDRICKCAPQNASPVLYVEGVTKLSKKQMEEITEKSFMKPVGVFKMTEQELLSNLTELKMLSPNEKKQRRYQYIFPDTCVKFVISKIERSEANRVKKLFNETEEEEGRKRKAEREGQKYDQEKDDEANPTWQILGLVSHQHCILRFIEERLPLCFVTPDCDRYNEGEIFDDALYGHHVSFKQRQSYPTIIERIFEMVEPDDEPEEEISKELLLMMLGNAKKCSGSGFFTMGCIGPFQM</sequence>
<dbReference type="Proteomes" id="UP000444721">
    <property type="component" value="Unassembled WGS sequence"/>
</dbReference>
<keyword evidence="5" id="KW-1185">Reference proteome</keyword>
<evidence type="ECO:0000313" key="4">
    <source>
        <dbReference type="EMBL" id="KAF0981862.1"/>
    </source>
</evidence>
<feature type="domain" description="C3H1-type" evidence="3">
    <location>
        <begin position="896"/>
        <end position="924"/>
    </location>
</feature>
<feature type="compositionally biased region" description="Basic and acidic residues" evidence="2">
    <location>
        <begin position="1038"/>
        <end position="1059"/>
    </location>
</feature>
<feature type="compositionally biased region" description="Polar residues" evidence="2">
    <location>
        <begin position="265"/>
        <end position="277"/>
    </location>
</feature>
<evidence type="ECO:0000256" key="2">
    <source>
        <dbReference type="SAM" id="MobiDB-lite"/>
    </source>
</evidence>
<keyword evidence="1" id="KW-0862">Zinc</keyword>
<feature type="compositionally biased region" description="Basic and acidic residues" evidence="2">
    <location>
        <begin position="631"/>
        <end position="644"/>
    </location>
</feature>